<evidence type="ECO:0000313" key="3">
    <source>
        <dbReference type="Proteomes" id="UP000663249"/>
    </source>
</evidence>
<keyword evidence="1" id="KW-0472">Membrane</keyword>
<dbReference type="EMBL" id="CP070506">
    <property type="protein sequence ID" value="QSB40051.1"/>
    <property type="molecule type" value="Genomic_DNA"/>
</dbReference>
<dbReference type="InterPro" id="IPR010862">
    <property type="entry name" value="DUF1493"/>
</dbReference>
<evidence type="ECO:0000313" key="2">
    <source>
        <dbReference type="EMBL" id="QSB40051.1"/>
    </source>
</evidence>
<accession>A0ABX7JXE6</accession>
<keyword evidence="3" id="KW-1185">Reference proteome</keyword>
<dbReference type="Pfam" id="PF07377">
    <property type="entry name" value="DUF1493"/>
    <property type="match status" value="1"/>
</dbReference>
<dbReference type="RefSeq" id="WP_205477190.1">
    <property type="nucleotide sequence ID" value="NZ_CP070506.1"/>
</dbReference>
<name>A0ABX7JXE6_9PSED</name>
<proteinExistence type="predicted"/>
<keyword evidence="1" id="KW-1133">Transmembrane helix</keyword>
<feature type="transmembrane region" description="Helical" evidence="1">
    <location>
        <begin position="29"/>
        <end position="47"/>
    </location>
</feature>
<gene>
    <name evidence="2" type="ORF">JTY93_01200</name>
</gene>
<dbReference type="Proteomes" id="UP000663249">
    <property type="component" value="Chromosome"/>
</dbReference>
<evidence type="ECO:0000256" key="1">
    <source>
        <dbReference type="SAM" id="Phobius"/>
    </source>
</evidence>
<protein>
    <submittedName>
        <fullName evidence="2">DUF1493 family protein</fullName>
    </submittedName>
</protein>
<organism evidence="2 3">
    <name type="scientific">Pseudomonas hygromyciniae</name>
    <dbReference type="NCBI Taxonomy" id="2812000"/>
    <lineage>
        <taxon>Bacteria</taxon>
        <taxon>Pseudomonadati</taxon>
        <taxon>Pseudomonadota</taxon>
        <taxon>Gammaproteobacteria</taxon>
        <taxon>Pseudomonadales</taxon>
        <taxon>Pseudomonadaceae</taxon>
        <taxon>Pseudomonas</taxon>
    </lineage>
</organism>
<reference evidence="2 3" key="1">
    <citation type="submission" date="2021-02" db="EMBL/GenBank/DDBJ databases">
        <title>Genomic and phenotypic characterization of Pseudomonas hygromyciniae, a novel bacterial species discovered from a commercially purchased antibiotic vial.</title>
        <authorList>
            <person name="Turner T.L."/>
            <person name="Mitra S.D."/>
            <person name="Kochan T.J."/>
            <person name="Pincus N.B."/>
            <person name="Lebrun-Corbin M."/>
            <person name="Cheung B."/>
            <person name="Gatesy S.W."/>
            <person name="Afzal T."/>
            <person name="Ozer E.A."/>
            <person name="Hauser A.R."/>
        </authorList>
    </citation>
    <scope>NUCLEOTIDE SEQUENCE [LARGE SCALE GENOMIC DNA]</scope>
    <source>
        <strain evidence="2 3">SDM007</strain>
    </source>
</reference>
<feature type="transmembrane region" description="Helical" evidence="1">
    <location>
        <begin position="53"/>
        <end position="70"/>
    </location>
</feature>
<sequence>MIEYLQWVAYIVLSIILDNKIKSQPIRKYVGLSILAGGLICALWLPYWIDEAQLPSLPIGAILIGSGLYFDRNRYNRVRPTHPLFIAPTLNLAPDFPDDPVMRHFLQLLHEDVGLPKNQSITLSTSINHDLGCNRAEAKHLMAALKQDFGMHLGDYKSTRYFKRRGFDAYLRYVERGSEGKAPLTINMLYQAIKARHWDTHALEAIGYQKP</sequence>
<keyword evidence="1" id="KW-0812">Transmembrane</keyword>